<dbReference type="InterPro" id="IPR052031">
    <property type="entry name" value="Membrane_Transporter-Flippase"/>
</dbReference>
<proteinExistence type="inferred from homology"/>
<feature type="transmembrane region" description="Helical" evidence="8">
    <location>
        <begin position="256"/>
        <end position="275"/>
    </location>
</feature>
<keyword evidence="10" id="KW-1185">Reference proteome</keyword>
<evidence type="ECO:0000256" key="8">
    <source>
        <dbReference type="SAM" id="Phobius"/>
    </source>
</evidence>
<feature type="transmembrane region" description="Helical" evidence="8">
    <location>
        <begin position="317"/>
        <end position="335"/>
    </location>
</feature>
<evidence type="ECO:0000256" key="4">
    <source>
        <dbReference type="ARBA" id="ARBA00022475"/>
    </source>
</evidence>
<dbReference type="PANTHER" id="PTHR43549">
    <property type="entry name" value="MULTIDRUG RESISTANCE PROTEIN YPNP-RELATED"/>
    <property type="match status" value="1"/>
</dbReference>
<feature type="transmembrane region" description="Helical" evidence="8">
    <location>
        <begin position="136"/>
        <end position="157"/>
    </location>
</feature>
<keyword evidence="3" id="KW-0813">Transport</keyword>
<protein>
    <submittedName>
        <fullName evidence="9">MATE family efflux transporter</fullName>
    </submittedName>
</protein>
<evidence type="ECO:0000256" key="2">
    <source>
        <dbReference type="ARBA" id="ARBA00010199"/>
    </source>
</evidence>
<dbReference type="Proteomes" id="UP001595989">
    <property type="component" value="Unassembled WGS sequence"/>
</dbReference>
<comment type="similarity">
    <text evidence="2">Belongs to the multi antimicrobial extrusion (MATE) (TC 2.A.66.1) family.</text>
</comment>
<comment type="caution">
    <text evidence="9">The sequence shown here is derived from an EMBL/GenBank/DDBJ whole genome shotgun (WGS) entry which is preliminary data.</text>
</comment>
<feature type="transmembrane region" description="Helical" evidence="8">
    <location>
        <begin position="49"/>
        <end position="72"/>
    </location>
</feature>
<organism evidence="9 10">
    <name type="scientific">Virgibacillus kekensis</name>
    <dbReference type="NCBI Taxonomy" id="202261"/>
    <lineage>
        <taxon>Bacteria</taxon>
        <taxon>Bacillati</taxon>
        <taxon>Bacillota</taxon>
        <taxon>Bacilli</taxon>
        <taxon>Bacillales</taxon>
        <taxon>Bacillaceae</taxon>
        <taxon>Virgibacillus</taxon>
    </lineage>
</organism>
<evidence type="ECO:0000256" key="1">
    <source>
        <dbReference type="ARBA" id="ARBA00004651"/>
    </source>
</evidence>
<evidence type="ECO:0000313" key="9">
    <source>
        <dbReference type="EMBL" id="MFC4558192.1"/>
    </source>
</evidence>
<comment type="subcellular location">
    <subcellularLocation>
        <location evidence="1">Cell membrane</location>
        <topology evidence="1">Multi-pass membrane protein</topology>
    </subcellularLocation>
</comment>
<dbReference type="InterPro" id="IPR002528">
    <property type="entry name" value="MATE_fam"/>
</dbReference>
<feature type="transmembrane region" description="Helical" evidence="8">
    <location>
        <begin position="412"/>
        <end position="432"/>
    </location>
</feature>
<keyword evidence="6 8" id="KW-1133">Transmembrane helix</keyword>
<keyword evidence="4" id="KW-1003">Cell membrane</keyword>
<feature type="transmembrane region" description="Helical" evidence="8">
    <location>
        <begin position="12"/>
        <end position="29"/>
    </location>
</feature>
<feature type="transmembrane region" description="Helical" evidence="8">
    <location>
        <begin position="355"/>
        <end position="376"/>
    </location>
</feature>
<feature type="transmembrane region" description="Helical" evidence="8">
    <location>
        <begin position="383"/>
        <end position="400"/>
    </location>
</feature>
<gene>
    <name evidence="9" type="ORF">ACFO3D_08200</name>
</gene>
<dbReference type="PANTHER" id="PTHR43549:SF3">
    <property type="entry name" value="MULTIDRUG RESISTANCE PROTEIN YPNP-RELATED"/>
    <property type="match status" value="1"/>
</dbReference>
<feature type="transmembrane region" description="Helical" evidence="8">
    <location>
        <begin position="232"/>
        <end position="250"/>
    </location>
</feature>
<reference evidence="10" key="1">
    <citation type="journal article" date="2019" name="Int. J. Syst. Evol. Microbiol.">
        <title>The Global Catalogue of Microorganisms (GCM) 10K type strain sequencing project: providing services to taxonomists for standard genome sequencing and annotation.</title>
        <authorList>
            <consortium name="The Broad Institute Genomics Platform"/>
            <consortium name="The Broad Institute Genome Sequencing Center for Infectious Disease"/>
            <person name="Wu L."/>
            <person name="Ma J."/>
        </authorList>
    </citation>
    <scope>NUCLEOTIDE SEQUENCE [LARGE SCALE GENOMIC DNA]</scope>
    <source>
        <strain evidence="10">CGMCC 4.7426</strain>
    </source>
</reference>
<dbReference type="Pfam" id="PF01554">
    <property type="entry name" value="MatE"/>
    <property type="match status" value="2"/>
</dbReference>
<evidence type="ECO:0000256" key="5">
    <source>
        <dbReference type="ARBA" id="ARBA00022692"/>
    </source>
</evidence>
<evidence type="ECO:0000256" key="3">
    <source>
        <dbReference type="ARBA" id="ARBA00022448"/>
    </source>
</evidence>
<name>A0ABV9DIF9_9BACI</name>
<feature type="transmembrane region" description="Helical" evidence="8">
    <location>
        <begin position="194"/>
        <end position="216"/>
    </location>
</feature>
<dbReference type="RefSeq" id="WP_390294654.1">
    <property type="nucleotide sequence ID" value="NZ_JBHSFU010000004.1"/>
</dbReference>
<accession>A0ABV9DIF9</accession>
<dbReference type="InterPro" id="IPR048279">
    <property type="entry name" value="MdtK-like"/>
</dbReference>
<dbReference type="CDD" id="cd13138">
    <property type="entry name" value="MATE_yoeA_like"/>
    <property type="match status" value="1"/>
</dbReference>
<keyword evidence="7 8" id="KW-0472">Membrane</keyword>
<dbReference type="EMBL" id="JBHSFU010000004">
    <property type="protein sequence ID" value="MFC4558192.1"/>
    <property type="molecule type" value="Genomic_DNA"/>
</dbReference>
<keyword evidence="5 8" id="KW-0812">Transmembrane</keyword>
<feature type="transmembrane region" description="Helical" evidence="8">
    <location>
        <begin position="169"/>
        <end position="188"/>
    </location>
</feature>
<dbReference type="PIRSF" id="PIRSF006603">
    <property type="entry name" value="DinF"/>
    <property type="match status" value="1"/>
</dbReference>
<evidence type="ECO:0000313" key="10">
    <source>
        <dbReference type="Proteomes" id="UP001595989"/>
    </source>
</evidence>
<dbReference type="NCBIfam" id="TIGR00797">
    <property type="entry name" value="matE"/>
    <property type="match status" value="1"/>
</dbReference>
<evidence type="ECO:0000256" key="6">
    <source>
        <dbReference type="ARBA" id="ARBA00022989"/>
    </source>
</evidence>
<feature type="transmembrane region" description="Helical" evidence="8">
    <location>
        <begin position="93"/>
        <end position="116"/>
    </location>
</feature>
<sequence>MKKQHDFTEGNILKHLIIFSGPIMLTNLLQTSYQFADSLWVGNLLGAQALGAVAVSSTIIFTVLSFVIGLNNAALTILSQQKGQDNDEGLKNYLNAFVVILTILSFTLGAIGFFMAEQLLRLLNTPASMLEEATTYLQVNFLGILFLFGYNFISTVLRALGDSKTPLRFVVTAVLLNIIFDPLFIAGFDMGISGAAYATIVAQGSAFLYGLILVLYRKLAPFTIPKLPSRRAVGLILNLGIPAGLQMAVISAGSAAIMSVVTGFGGAVVAGYGAAQRLDSILMLPAHALGTAVNSMAGQNIGVRDWPRVKRIAKYGVLYNFSIMLVVGIIVVSFAEYGIDLFIDDTNAIEFGTTYLQIIALCYPFLGINFILNGIVRASGAMYQVLVLNIISFWVLRFPLTALFSEWFGQTGIAIGMGASFIISSFIAFLYYRFGKWREKELFARAK</sequence>
<evidence type="ECO:0000256" key="7">
    <source>
        <dbReference type="ARBA" id="ARBA00023136"/>
    </source>
</evidence>